<name>A4CDY2_9GAMM</name>
<gene>
    <name evidence="2" type="ORF">PTD2_05870</name>
</gene>
<evidence type="ECO:0000313" key="3">
    <source>
        <dbReference type="Proteomes" id="UP000006201"/>
    </source>
</evidence>
<dbReference type="STRING" id="87626.PTD2_05870"/>
<comment type="caution">
    <text evidence="2">The sequence shown here is derived from an EMBL/GenBank/DDBJ whole genome shotgun (WGS) entry which is preliminary data.</text>
</comment>
<feature type="transmembrane region" description="Helical" evidence="1">
    <location>
        <begin position="32"/>
        <end position="49"/>
    </location>
</feature>
<organism evidence="2 3">
    <name type="scientific">Pseudoalteromonas tunicata D2</name>
    <dbReference type="NCBI Taxonomy" id="87626"/>
    <lineage>
        <taxon>Bacteria</taxon>
        <taxon>Pseudomonadati</taxon>
        <taxon>Pseudomonadota</taxon>
        <taxon>Gammaproteobacteria</taxon>
        <taxon>Alteromonadales</taxon>
        <taxon>Pseudoalteromonadaceae</taxon>
        <taxon>Pseudoalteromonas</taxon>
    </lineage>
</organism>
<keyword evidence="3" id="KW-1185">Reference proteome</keyword>
<protein>
    <submittedName>
        <fullName evidence="2">Uncharacterized protein</fullName>
    </submittedName>
</protein>
<accession>A4CDY2</accession>
<dbReference type="HOGENOM" id="CLU_3010967_0_0_6"/>
<keyword evidence="1" id="KW-1133">Transmembrane helix</keyword>
<keyword evidence="1" id="KW-0472">Membrane</keyword>
<evidence type="ECO:0000256" key="1">
    <source>
        <dbReference type="SAM" id="Phobius"/>
    </source>
</evidence>
<dbReference type="AlphaFoldDB" id="A4CDY2"/>
<dbReference type="EMBL" id="AAOH01000007">
    <property type="protein sequence ID" value="EAR27174.1"/>
    <property type="molecule type" value="Genomic_DNA"/>
</dbReference>
<evidence type="ECO:0000313" key="2">
    <source>
        <dbReference type="EMBL" id="EAR27174.1"/>
    </source>
</evidence>
<sequence length="56" mass="6265">MIMIAGLPQLIELCLSASFYYKRAFSFSAKFLFLYILNGAWHGVFTLLAKGGCFHG</sequence>
<reference evidence="2 3" key="1">
    <citation type="submission" date="2006-02" db="EMBL/GenBank/DDBJ databases">
        <authorList>
            <person name="Moran M.A."/>
            <person name="Kjelleberg S."/>
            <person name="Egan S."/>
            <person name="Saunders N."/>
            <person name="Thomas T."/>
            <person name="Ferriera S."/>
            <person name="Johnson J."/>
            <person name="Kravitz S."/>
            <person name="Halpern A."/>
            <person name="Remington K."/>
            <person name="Beeson K."/>
            <person name="Tran B."/>
            <person name="Rogers Y.-H."/>
            <person name="Friedman R."/>
            <person name="Venter J.C."/>
        </authorList>
    </citation>
    <scope>NUCLEOTIDE SEQUENCE [LARGE SCALE GENOMIC DNA]</scope>
    <source>
        <strain evidence="2 3">D2</strain>
    </source>
</reference>
<keyword evidence="1" id="KW-0812">Transmembrane</keyword>
<proteinExistence type="predicted"/>
<dbReference type="Proteomes" id="UP000006201">
    <property type="component" value="Unassembled WGS sequence"/>
</dbReference>